<dbReference type="EMBL" id="JANUGX010000015">
    <property type="protein sequence ID" value="MCS0590320.1"/>
    <property type="molecule type" value="Genomic_DNA"/>
</dbReference>
<evidence type="ECO:0000256" key="1">
    <source>
        <dbReference type="SAM" id="Phobius"/>
    </source>
</evidence>
<evidence type="ECO:0000313" key="2">
    <source>
        <dbReference type="EMBL" id="MCS0590320.1"/>
    </source>
</evidence>
<proteinExistence type="predicted"/>
<organism evidence="2 3">
    <name type="scientific">Massilia norwichensis</name>
    <dbReference type="NCBI Taxonomy" id="1442366"/>
    <lineage>
        <taxon>Bacteria</taxon>
        <taxon>Pseudomonadati</taxon>
        <taxon>Pseudomonadota</taxon>
        <taxon>Betaproteobacteria</taxon>
        <taxon>Burkholderiales</taxon>
        <taxon>Oxalobacteraceae</taxon>
        <taxon>Telluria group</taxon>
        <taxon>Massilia</taxon>
    </lineage>
</organism>
<name>A0ABT2A891_9BURK</name>
<protein>
    <recommendedName>
        <fullName evidence="4">Tetratricopeptide repeat protein</fullName>
    </recommendedName>
</protein>
<accession>A0ABT2A891</accession>
<keyword evidence="1" id="KW-0472">Membrane</keyword>
<dbReference type="Proteomes" id="UP001205560">
    <property type="component" value="Unassembled WGS sequence"/>
</dbReference>
<dbReference type="InterPro" id="IPR011990">
    <property type="entry name" value="TPR-like_helical_dom_sf"/>
</dbReference>
<comment type="caution">
    <text evidence="2">The sequence shown here is derived from an EMBL/GenBank/DDBJ whole genome shotgun (WGS) entry which is preliminary data.</text>
</comment>
<evidence type="ECO:0000313" key="3">
    <source>
        <dbReference type="Proteomes" id="UP001205560"/>
    </source>
</evidence>
<reference evidence="2 3" key="1">
    <citation type="submission" date="2022-08" db="EMBL/GenBank/DDBJ databases">
        <title>Reclassification of Massilia species as members of the genera Telluria, Duganella, Pseudoduganella, Mokoshia gen. nov. and Zemynaea gen. nov. using orthogonal and non-orthogonal genome-based approaches.</title>
        <authorList>
            <person name="Bowman J.P."/>
        </authorList>
    </citation>
    <scope>NUCLEOTIDE SEQUENCE [LARGE SCALE GENOMIC DNA]</scope>
    <source>
        <strain evidence="2 3">LMG 28164</strain>
    </source>
</reference>
<dbReference type="PIRSF" id="PIRSF030959">
    <property type="entry name" value="UCP030959"/>
    <property type="match status" value="1"/>
</dbReference>
<sequence>MQIFGIGLHVIIALFFAIHAIRTHQGMYWLFVLFFFPLLGSIVYFVAVFLPSSRLEHSAARAGRALQASLDPGRDVRDPQRAFELTPTAHNQMRLANALLESGQPAKAAEQYEACLQGPFARDAELRLGAARARLASGNAAGTIALLETLAGEQPNFRPEQVGILLGQAYAAAGRQDEAGSQFAAAAHRFGSLEARAELAIWALANGKPQVAEPELQEIERTRKHMPGHSRKLNAELFRRVDAARAQAR</sequence>
<dbReference type="InterPro" id="IPR014562">
    <property type="entry name" value="UCP030959_TPR_rpt-cont"/>
</dbReference>
<keyword evidence="1" id="KW-0812">Transmembrane</keyword>
<evidence type="ECO:0008006" key="4">
    <source>
        <dbReference type="Google" id="ProtNLM"/>
    </source>
</evidence>
<dbReference type="RefSeq" id="WP_258846100.1">
    <property type="nucleotide sequence ID" value="NZ_JANUGX010000015.1"/>
</dbReference>
<feature type="transmembrane region" description="Helical" evidence="1">
    <location>
        <begin position="30"/>
        <end position="51"/>
    </location>
</feature>
<keyword evidence="1" id="KW-1133">Transmembrane helix</keyword>
<keyword evidence="3" id="KW-1185">Reference proteome</keyword>
<gene>
    <name evidence="2" type="ORF">NX782_14075</name>
</gene>
<dbReference type="Gene3D" id="1.25.40.10">
    <property type="entry name" value="Tetratricopeptide repeat domain"/>
    <property type="match status" value="1"/>
</dbReference>
<dbReference type="SUPFAM" id="SSF48452">
    <property type="entry name" value="TPR-like"/>
    <property type="match status" value="1"/>
</dbReference>